<dbReference type="Gene3D" id="3.40.50.720">
    <property type="entry name" value="NAD(P)-binding Rossmann-like Domain"/>
    <property type="match status" value="1"/>
</dbReference>
<sequence>MKIGIISFAHMHAYSYARAIQQIPDVELTIIADEDPKRGQTAATELGATYVQDYHELLKTDVDAVIVCSENAKHADIVVAAAEAKKHVLCEKPIATNVADATRMIAACKKHGTLLQIAFPVRFHPSVRRVKELIDDGKIGRILAMRGTNRGQNPGGWFVDKQLSGGGAVLDHTVHVLDIMRWLTGSEVREVFAEVDTRFYENLPVDDCGLLLFEFENGIIASHDPSWSRPRTYPTWGDVTIEIIGTDGVLELDSNAQHMTLHSDDRGHATYQNWGNDMDELLIADFIQSVRDNKAPSVTGEDGLRAMEVALAAYESAKVKAPVQLQRA</sequence>
<reference evidence="4" key="1">
    <citation type="journal article" date="2019" name="Int. J. Syst. Evol. Microbiol.">
        <title>The Global Catalogue of Microorganisms (GCM) 10K type strain sequencing project: providing services to taxonomists for standard genome sequencing and annotation.</title>
        <authorList>
            <consortium name="The Broad Institute Genomics Platform"/>
            <consortium name="The Broad Institute Genome Sequencing Center for Infectious Disease"/>
            <person name="Wu L."/>
            <person name="Ma J."/>
        </authorList>
    </citation>
    <scope>NUCLEOTIDE SEQUENCE [LARGE SCALE GENOMIC DNA]</scope>
    <source>
        <strain evidence="4">CGMCC 1.12286</strain>
    </source>
</reference>
<dbReference type="Proteomes" id="UP001597079">
    <property type="component" value="Unassembled WGS sequence"/>
</dbReference>
<dbReference type="Pfam" id="PF01408">
    <property type="entry name" value="GFO_IDH_MocA"/>
    <property type="match status" value="1"/>
</dbReference>
<dbReference type="SUPFAM" id="SSF51735">
    <property type="entry name" value="NAD(P)-binding Rossmann-fold domains"/>
    <property type="match status" value="1"/>
</dbReference>
<protein>
    <submittedName>
        <fullName evidence="3">Gfo/Idh/MocA family protein</fullName>
    </submittedName>
</protein>
<dbReference type="PANTHER" id="PTHR43377">
    <property type="entry name" value="BILIVERDIN REDUCTASE A"/>
    <property type="match status" value="1"/>
</dbReference>
<evidence type="ECO:0000259" key="1">
    <source>
        <dbReference type="Pfam" id="PF01408"/>
    </source>
</evidence>
<gene>
    <name evidence="3" type="ORF">ACFSB2_15940</name>
</gene>
<dbReference type="SUPFAM" id="SSF55347">
    <property type="entry name" value="Glyceraldehyde-3-phosphate dehydrogenase-like, C-terminal domain"/>
    <property type="match status" value="1"/>
</dbReference>
<name>A0ABW4JM53_9BACL</name>
<dbReference type="InterPro" id="IPR036291">
    <property type="entry name" value="NAD(P)-bd_dom_sf"/>
</dbReference>
<comment type="caution">
    <text evidence="3">The sequence shown here is derived from an EMBL/GenBank/DDBJ whole genome shotgun (WGS) entry which is preliminary data.</text>
</comment>
<dbReference type="PANTHER" id="PTHR43377:SF1">
    <property type="entry name" value="BILIVERDIN REDUCTASE A"/>
    <property type="match status" value="1"/>
</dbReference>
<feature type="domain" description="GFO/IDH/MocA-like oxidoreductase" evidence="2">
    <location>
        <begin position="127"/>
        <end position="251"/>
    </location>
</feature>
<organism evidence="3 4">
    <name type="scientific">Alicyclobacillus fodiniaquatilis</name>
    <dbReference type="NCBI Taxonomy" id="1661150"/>
    <lineage>
        <taxon>Bacteria</taxon>
        <taxon>Bacillati</taxon>
        <taxon>Bacillota</taxon>
        <taxon>Bacilli</taxon>
        <taxon>Bacillales</taxon>
        <taxon>Alicyclobacillaceae</taxon>
        <taxon>Alicyclobacillus</taxon>
    </lineage>
</organism>
<dbReference type="RefSeq" id="WP_377944085.1">
    <property type="nucleotide sequence ID" value="NZ_JBHUCX010000044.1"/>
</dbReference>
<evidence type="ECO:0000313" key="4">
    <source>
        <dbReference type="Proteomes" id="UP001597079"/>
    </source>
</evidence>
<dbReference type="InterPro" id="IPR055170">
    <property type="entry name" value="GFO_IDH_MocA-like_dom"/>
</dbReference>
<evidence type="ECO:0000259" key="2">
    <source>
        <dbReference type="Pfam" id="PF22725"/>
    </source>
</evidence>
<dbReference type="InterPro" id="IPR000683">
    <property type="entry name" value="Gfo/Idh/MocA-like_OxRdtase_N"/>
</dbReference>
<accession>A0ABW4JM53</accession>
<dbReference type="Gene3D" id="3.30.360.10">
    <property type="entry name" value="Dihydrodipicolinate Reductase, domain 2"/>
    <property type="match status" value="1"/>
</dbReference>
<evidence type="ECO:0000313" key="3">
    <source>
        <dbReference type="EMBL" id="MFD1676195.1"/>
    </source>
</evidence>
<feature type="domain" description="Gfo/Idh/MocA-like oxidoreductase N-terminal" evidence="1">
    <location>
        <begin position="2"/>
        <end position="118"/>
    </location>
</feature>
<dbReference type="EMBL" id="JBHUCX010000044">
    <property type="protein sequence ID" value="MFD1676195.1"/>
    <property type="molecule type" value="Genomic_DNA"/>
</dbReference>
<dbReference type="InterPro" id="IPR051450">
    <property type="entry name" value="Gfo/Idh/MocA_Oxidoreductases"/>
</dbReference>
<proteinExistence type="predicted"/>
<keyword evidence="4" id="KW-1185">Reference proteome</keyword>
<dbReference type="Pfam" id="PF22725">
    <property type="entry name" value="GFO_IDH_MocA_C3"/>
    <property type="match status" value="1"/>
</dbReference>